<name>A0A9P1IV13_9PELO</name>
<sequence length="1130" mass="129387">MEASTSKTGIMFYEIAAEQSGVGKSNFDIPDSLLGPIVTSLDPCAINNLLYANIDWNIVENRLQIKKNIPKIEISSTSIFEGEENDNTSEGSRSNFGTPLYFSDKYLAKKSTPYRNSPHEEVIDINNFDQIQDNFNAKEKEKLIEDLVDLVRSIRKYKDPALSTSIVSWINPENISKISQQIVILLSYLPGILSSDELVHGFLFENGPEILKAILADLPEMRFSILKSLLKSFGHGKRNEMRMGVIENILQNDPSLAEIVIEKLSKNRFDTNFVCRVAVNHLEDVDFIKFLEPLLTDRQSFLSVLVTRSGGRKILPKIIEKLLKIVRNVMMAENVQESEISRPPWCTRLAYCLVELLMSSGETWKDDDMVLITRFVFRTGIEDFGVVGEAEEGRDRTNTEELMETGSFLSLTDLDDSIVADSEDESNNQPSKPILRRIRAENEPRLACSPFGDAHETFILASLVAVPFFTQFPPNQTAAAQPPDRAVDDWLDAARRRTIDWSHGTFGANLLYVHSCIMCGRIEDLAKFASEILRRKVEISQRNSMHAQVLKNTFLSRCLSEQEVANRSIGQAITPRFSEKSRGRSSIFSMAALQAAGVFRTYQINIADWIERQLQNVTFPASEILAEVVEVFASNTAAFKTPGLSLSFVESTFDNDNNGMLEQENLTQKLFVLLYLLSYREQYQKNEPSLKGIIYGEEVYTKLPLRYLLTVMETRHRDFENFRFRLISRAANIFPFTMPTAKSMALISKFTPATKNSPIKTKTSLKLELEFLERTSLENQVSAIPMVLDMFMETLKGDVEEKTLDIIVAMFEKYDQICPRLLYETAALKWLSSDESIQIEDLYKIPALLFRCDRRILNSPEHFQCFIKALNFFSVAVRSDLRLKMMMSNAKFMSLSQHQKQINENERKEKEHLTLSFIDSQHSVVIHALIEVCDEKRMKDDPMDFEMIEKRKRIARIACEYMHRVFIDFEGLLKVVLYQKFPIHQIRVLVEGIPSLFTANAYITEMLTLVDPQRRIFAVVLASELCRKYRVRETLETARIVCDFVHSLQKYGELPSSNQLWKHIVPAMITFATEFPSLTDCIGRLLSRVLANTRNRIAVRYGILAGDPKHEEYELIRTITTFFEKTQIVE</sequence>
<keyword evidence="2" id="KW-1185">Reference proteome</keyword>
<dbReference type="InterPro" id="IPR029321">
    <property type="entry name" value="INTS2"/>
</dbReference>
<dbReference type="Proteomes" id="UP001152747">
    <property type="component" value="Unassembled WGS sequence"/>
</dbReference>
<reference evidence="1" key="1">
    <citation type="submission" date="2022-11" db="EMBL/GenBank/DDBJ databases">
        <authorList>
            <person name="Kikuchi T."/>
        </authorList>
    </citation>
    <scope>NUCLEOTIDE SEQUENCE</scope>
    <source>
        <strain evidence="1">PS1010</strain>
    </source>
</reference>
<evidence type="ECO:0000313" key="1">
    <source>
        <dbReference type="EMBL" id="CAI5450712.1"/>
    </source>
</evidence>
<accession>A0A9P1IV13</accession>
<dbReference type="EMBL" id="CANHGI010000005">
    <property type="protein sequence ID" value="CAI5450712.1"/>
    <property type="molecule type" value="Genomic_DNA"/>
</dbReference>
<evidence type="ECO:0000313" key="2">
    <source>
        <dbReference type="Proteomes" id="UP001152747"/>
    </source>
</evidence>
<dbReference type="OrthoDB" id="70899at2759"/>
<dbReference type="AlphaFoldDB" id="A0A9P1IV13"/>
<proteinExistence type="predicted"/>
<comment type="caution">
    <text evidence="1">The sequence shown here is derived from an EMBL/GenBank/DDBJ whole genome shotgun (WGS) entry which is preliminary data.</text>
</comment>
<dbReference type="PANTHER" id="PTHR28608:SF1">
    <property type="entry name" value="INTEGRATOR COMPLEX SUBUNIT 2"/>
    <property type="match status" value="1"/>
</dbReference>
<gene>
    <name evidence="1" type="ORF">CAMP_LOCUS13349</name>
</gene>
<dbReference type="PANTHER" id="PTHR28608">
    <property type="entry name" value="INTEGRATOR COMPLEX SUBUNIT 2"/>
    <property type="match status" value="1"/>
</dbReference>
<dbReference type="Pfam" id="PF14750">
    <property type="entry name" value="INTS2"/>
    <property type="match status" value="1"/>
</dbReference>
<dbReference type="GO" id="GO:0034472">
    <property type="term" value="P:snRNA 3'-end processing"/>
    <property type="evidence" value="ECO:0007669"/>
    <property type="project" value="TreeGrafter"/>
</dbReference>
<protein>
    <submittedName>
        <fullName evidence="1">Uncharacterized protein</fullName>
    </submittedName>
</protein>
<dbReference type="GO" id="GO:0032039">
    <property type="term" value="C:integrator complex"/>
    <property type="evidence" value="ECO:0007669"/>
    <property type="project" value="InterPro"/>
</dbReference>
<organism evidence="1 2">
    <name type="scientific">Caenorhabditis angaria</name>
    <dbReference type="NCBI Taxonomy" id="860376"/>
    <lineage>
        <taxon>Eukaryota</taxon>
        <taxon>Metazoa</taxon>
        <taxon>Ecdysozoa</taxon>
        <taxon>Nematoda</taxon>
        <taxon>Chromadorea</taxon>
        <taxon>Rhabditida</taxon>
        <taxon>Rhabditina</taxon>
        <taxon>Rhabditomorpha</taxon>
        <taxon>Rhabditoidea</taxon>
        <taxon>Rhabditidae</taxon>
        <taxon>Peloderinae</taxon>
        <taxon>Caenorhabditis</taxon>
    </lineage>
</organism>